<dbReference type="FunFam" id="2.30.180.10:FF:000008">
    <property type="entry name" value="Fasciclin-like arabinogalactan protein 10"/>
    <property type="match status" value="1"/>
</dbReference>
<dbReference type="InterPro" id="IPR000782">
    <property type="entry name" value="FAS1_domain"/>
</dbReference>
<comment type="function">
    <text evidence="11">May be a cell surface adhesion protein.</text>
</comment>
<gene>
    <name evidence="15" type="ORF">CCACVL1_25588</name>
</gene>
<evidence type="ECO:0000256" key="8">
    <source>
        <dbReference type="ARBA" id="ARBA00023136"/>
    </source>
</evidence>
<evidence type="ECO:0000256" key="7">
    <source>
        <dbReference type="ARBA" id="ARBA00022974"/>
    </source>
</evidence>
<evidence type="ECO:0000256" key="11">
    <source>
        <dbReference type="ARBA" id="ARBA00024686"/>
    </source>
</evidence>
<evidence type="ECO:0000256" key="13">
    <source>
        <dbReference type="SAM" id="SignalP"/>
    </source>
</evidence>
<keyword evidence="3" id="KW-1003">Cell membrane</keyword>
<dbReference type="PANTHER" id="PTHR32382:SF64">
    <property type="entry name" value="FASCICLIN-LIKE ARABINOGALACTAN PROTEIN 2"/>
    <property type="match status" value="1"/>
</dbReference>
<dbReference type="STRING" id="210143.A0A1R3GJ07"/>
<protein>
    <recommendedName>
        <fullName evidence="14">FAS1 domain-containing protein</fullName>
    </recommendedName>
</protein>
<feature type="chain" id="PRO_5012774321" description="FAS1 domain-containing protein" evidence="13">
    <location>
        <begin position="26"/>
        <end position="397"/>
    </location>
</feature>
<keyword evidence="4" id="KW-0336">GPI-anchor</keyword>
<dbReference type="AlphaFoldDB" id="A0A1R3GJ07"/>
<dbReference type="Gene3D" id="2.30.180.10">
    <property type="entry name" value="FAS1 domain"/>
    <property type="match status" value="2"/>
</dbReference>
<keyword evidence="10" id="KW-0449">Lipoprotein</keyword>
<evidence type="ECO:0000256" key="3">
    <source>
        <dbReference type="ARBA" id="ARBA00022475"/>
    </source>
</evidence>
<keyword evidence="6" id="KW-0677">Repeat</keyword>
<feature type="signal peptide" evidence="13">
    <location>
        <begin position="1"/>
        <end position="25"/>
    </location>
</feature>
<comment type="subcellular location">
    <subcellularLocation>
        <location evidence="1">Cell membrane</location>
        <topology evidence="1">Lipid-anchor</topology>
        <topology evidence="1">GPI-anchor</topology>
    </subcellularLocation>
</comment>
<keyword evidence="7" id="KW-0654">Proteoglycan</keyword>
<evidence type="ECO:0000256" key="6">
    <source>
        <dbReference type="ARBA" id="ARBA00022737"/>
    </source>
</evidence>
<evidence type="ECO:0000256" key="5">
    <source>
        <dbReference type="ARBA" id="ARBA00022729"/>
    </source>
</evidence>
<dbReference type="GO" id="GO:0005886">
    <property type="term" value="C:plasma membrane"/>
    <property type="evidence" value="ECO:0007669"/>
    <property type="project" value="UniProtKB-SubCell"/>
</dbReference>
<feature type="domain" description="FAS1" evidence="14">
    <location>
        <begin position="186"/>
        <end position="325"/>
    </location>
</feature>
<keyword evidence="5 13" id="KW-0732">Signal</keyword>
<dbReference type="OMA" id="SSMYQAT"/>
<comment type="similarity">
    <text evidence="2">Belongs to the fasciclin-like AGP family.</text>
</comment>
<evidence type="ECO:0000256" key="12">
    <source>
        <dbReference type="SAM" id="MobiDB-lite"/>
    </source>
</evidence>
<evidence type="ECO:0000256" key="9">
    <source>
        <dbReference type="ARBA" id="ARBA00023180"/>
    </source>
</evidence>
<dbReference type="Pfam" id="PF02469">
    <property type="entry name" value="Fasciclin"/>
    <property type="match status" value="2"/>
</dbReference>
<evidence type="ECO:0000256" key="10">
    <source>
        <dbReference type="ARBA" id="ARBA00023288"/>
    </source>
</evidence>
<dbReference type="SUPFAM" id="SSF82153">
    <property type="entry name" value="FAS1 domain"/>
    <property type="match status" value="2"/>
</dbReference>
<proteinExistence type="inferred from homology"/>
<reference evidence="15 16" key="1">
    <citation type="submission" date="2013-09" db="EMBL/GenBank/DDBJ databases">
        <title>Corchorus capsularis genome sequencing.</title>
        <authorList>
            <person name="Alam M."/>
            <person name="Haque M.S."/>
            <person name="Islam M.S."/>
            <person name="Emdad E.M."/>
            <person name="Islam M.M."/>
            <person name="Ahmed B."/>
            <person name="Halim A."/>
            <person name="Hossen Q.M.M."/>
            <person name="Hossain M.Z."/>
            <person name="Ahmed R."/>
            <person name="Khan M.M."/>
            <person name="Islam R."/>
            <person name="Rashid M.M."/>
            <person name="Khan S.A."/>
            <person name="Rahman M.S."/>
            <person name="Alam M."/>
        </authorList>
    </citation>
    <scope>NUCLEOTIDE SEQUENCE [LARGE SCALE GENOMIC DNA]</scope>
    <source>
        <strain evidence="16">cv. CVL-1</strain>
        <tissue evidence="15">Whole seedling</tissue>
    </source>
</reference>
<dbReference type="OrthoDB" id="682048at2759"/>
<dbReference type="Gramene" id="OMO58084">
    <property type="protein sequence ID" value="OMO58084"/>
    <property type="gene ID" value="CCACVL1_25588"/>
</dbReference>
<dbReference type="InterPro" id="IPR036378">
    <property type="entry name" value="FAS1_dom_sf"/>
</dbReference>
<accession>A0A1R3GJ07</accession>
<evidence type="ECO:0000313" key="15">
    <source>
        <dbReference type="EMBL" id="OMO58084.1"/>
    </source>
</evidence>
<evidence type="ECO:0000259" key="14">
    <source>
        <dbReference type="PROSITE" id="PS50213"/>
    </source>
</evidence>
<comment type="caution">
    <text evidence="15">The sequence shown here is derived from an EMBL/GenBank/DDBJ whole genome shotgun (WGS) entry which is preliminary data.</text>
</comment>
<keyword evidence="16" id="KW-1185">Reference proteome</keyword>
<dbReference type="FunFam" id="2.30.180.10:FF:000010">
    <property type="entry name" value="Fasciclin-like arabinogalactan protein 2"/>
    <property type="match status" value="1"/>
</dbReference>
<feature type="region of interest" description="Disordered" evidence="12">
    <location>
        <begin position="336"/>
        <end position="372"/>
    </location>
</feature>
<dbReference type="EMBL" id="AWWV01014254">
    <property type="protein sequence ID" value="OMO58084.1"/>
    <property type="molecule type" value="Genomic_DNA"/>
</dbReference>
<dbReference type="PROSITE" id="PS50213">
    <property type="entry name" value="FAS1"/>
    <property type="match status" value="2"/>
</dbReference>
<evidence type="ECO:0000256" key="4">
    <source>
        <dbReference type="ARBA" id="ARBA00022622"/>
    </source>
</evidence>
<feature type="domain" description="FAS1" evidence="14">
    <location>
        <begin position="25"/>
        <end position="173"/>
    </location>
</feature>
<keyword evidence="9" id="KW-0325">Glycoprotein</keyword>
<evidence type="ECO:0000256" key="1">
    <source>
        <dbReference type="ARBA" id="ARBA00004609"/>
    </source>
</evidence>
<dbReference type="PANTHER" id="PTHR32382">
    <property type="entry name" value="FASCICLIN-LIKE ARABINOGALACTAN PROTEIN"/>
    <property type="match status" value="1"/>
</dbReference>
<sequence>MKPLATALGLFLLLLLLASSTTTNAHNITKILAKHPEFSTFNHYLTATHLAADINRRETITVLALDNSAMSSLLSKGLSLYTLKNVLALHVLVDYFGSRKLHQITNGTTLTSTVFQSTGNAPGTSGYINITDLKGGKVGFGTSDNDGKLDAVYVKSVQEIPYNISILQISQPLNSAEAEAPTAEPSKLNLTEILSKQGCKAFSDLLIATGADATFSETIDGGLTVFCPTDSVIKGFMPKYKNLTAAQKTSLMLYHGIPEYEPLQSLKSSNGIVNTLATDGANKYDFTVQNDGNDVTLKTKVNTATITGTLKDEEPLIVFKIDKVLMPRELFKADEVAAAPKSSKSKSKHKEADAFAPSPSDEDPADQAADNNGVAGLDGRRLVLAVLSMCIGVLLLM</sequence>
<evidence type="ECO:0000313" key="16">
    <source>
        <dbReference type="Proteomes" id="UP000188268"/>
    </source>
</evidence>
<dbReference type="InterPro" id="IPR033254">
    <property type="entry name" value="Plant_FLA"/>
</dbReference>
<dbReference type="Proteomes" id="UP000188268">
    <property type="component" value="Unassembled WGS sequence"/>
</dbReference>
<dbReference type="GO" id="GO:0048367">
    <property type="term" value="P:shoot system development"/>
    <property type="evidence" value="ECO:0007669"/>
    <property type="project" value="TreeGrafter"/>
</dbReference>
<dbReference type="GO" id="GO:0048364">
    <property type="term" value="P:root development"/>
    <property type="evidence" value="ECO:0007669"/>
    <property type="project" value="TreeGrafter"/>
</dbReference>
<dbReference type="GO" id="GO:0098552">
    <property type="term" value="C:side of membrane"/>
    <property type="evidence" value="ECO:0007669"/>
    <property type="project" value="UniProtKB-KW"/>
</dbReference>
<dbReference type="SMART" id="SM00554">
    <property type="entry name" value="FAS1"/>
    <property type="match status" value="2"/>
</dbReference>
<keyword evidence="8" id="KW-0472">Membrane</keyword>
<name>A0A1R3GJ07_COCAP</name>
<organism evidence="15 16">
    <name type="scientific">Corchorus capsularis</name>
    <name type="common">Jute</name>
    <dbReference type="NCBI Taxonomy" id="210143"/>
    <lineage>
        <taxon>Eukaryota</taxon>
        <taxon>Viridiplantae</taxon>
        <taxon>Streptophyta</taxon>
        <taxon>Embryophyta</taxon>
        <taxon>Tracheophyta</taxon>
        <taxon>Spermatophyta</taxon>
        <taxon>Magnoliopsida</taxon>
        <taxon>eudicotyledons</taxon>
        <taxon>Gunneridae</taxon>
        <taxon>Pentapetalae</taxon>
        <taxon>rosids</taxon>
        <taxon>malvids</taxon>
        <taxon>Malvales</taxon>
        <taxon>Malvaceae</taxon>
        <taxon>Grewioideae</taxon>
        <taxon>Apeibeae</taxon>
        <taxon>Corchorus</taxon>
    </lineage>
</organism>
<evidence type="ECO:0000256" key="2">
    <source>
        <dbReference type="ARBA" id="ARBA00007843"/>
    </source>
</evidence>